<dbReference type="EMBL" id="JBFOLJ010000006">
    <property type="protein sequence ID" value="KAL2530225.1"/>
    <property type="molecule type" value="Genomic_DNA"/>
</dbReference>
<keyword evidence="2" id="KW-1185">Reference proteome</keyword>
<dbReference type="AlphaFoldDB" id="A0ABD1V0M6"/>
<name>A0ABD1V0M6_9LAMI</name>
<evidence type="ECO:0000313" key="1">
    <source>
        <dbReference type="EMBL" id="KAL2530225.1"/>
    </source>
</evidence>
<sequence>MAKYTFSKISIFSIDKEDDDDGNVSPFLESLVLDTGPVSVVTASLPLVPAMCASSLFLSREPLLSSKSVKQQGKEKVIVEEEAEAYGLNENAGDEDIIRDAMRDM</sequence>
<gene>
    <name evidence="1" type="ORF">Fot_22826</name>
</gene>
<accession>A0ABD1V0M6</accession>
<proteinExistence type="predicted"/>
<protein>
    <submittedName>
        <fullName evidence="1">Uncharacterized protein</fullName>
    </submittedName>
</protein>
<organism evidence="1 2">
    <name type="scientific">Forsythia ovata</name>
    <dbReference type="NCBI Taxonomy" id="205694"/>
    <lineage>
        <taxon>Eukaryota</taxon>
        <taxon>Viridiplantae</taxon>
        <taxon>Streptophyta</taxon>
        <taxon>Embryophyta</taxon>
        <taxon>Tracheophyta</taxon>
        <taxon>Spermatophyta</taxon>
        <taxon>Magnoliopsida</taxon>
        <taxon>eudicotyledons</taxon>
        <taxon>Gunneridae</taxon>
        <taxon>Pentapetalae</taxon>
        <taxon>asterids</taxon>
        <taxon>lamiids</taxon>
        <taxon>Lamiales</taxon>
        <taxon>Oleaceae</taxon>
        <taxon>Forsythieae</taxon>
        <taxon>Forsythia</taxon>
    </lineage>
</organism>
<evidence type="ECO:0000313" key="2">
    <source>
        <dbReference type="Proteomes" id="UP001604277"/>
    </source>
</evidence>
<dbReference type="Proteomes" id="UP001604277">
    <property type="component" value="Unassembled WGS sequence"/>
</dbReference>
<comment type="caution">
    <text evidence="1">The sequence shown here is derived from an EMBL/GenBank/DDBJ whole genome shotgun (WGS) entry which is preliminary data.</text>
</comment>
<reference evidence="2" key="1">
    <citation type="submission" date="2024-07" db="EMBL/GenBank/DDBJ databases">
        <title>Two chromosome-level genome assemblies of Korean endemic species Abeliophyllum distichum and Forsythia ovata (Oleaceae).</title>
        <authorList>
            <person name="Jang H."/>
        </authorList>
    </citation>
    <scope>NUCLEOTIDE SEQUENCE [LARGE SCALE GENOMIC DNA]</scope>
</reference>